<dbReference type="Proteomes" id="UP000539111">
    <property type="component" value="Unassembled WGS sequence"/>
</dbReference>
<dbReference type="RefSeq" id="WP_179426474.1">
    <property type="nucleotide sequence ID" value="NZ_JACBZP010000001.1"/>
</dbReference>
<dbReference type="GO" id="GO:0010468">
    <property type="term" value="P:regulation of gene expression"/>
    <property type="evidence" value="ECO:0007669"/>
    <property type="project" value="InterPro"/>
</dbReference>
<comment type="caution">
    <text evidence="2">The sequence shown here is derived from an EMBL/GenBank/DDBJ whole genome shotgun (WGS) entry which is preliminary data.</text>
</comment>
<dbReference type="Pfam" id="PF05145">
    <property type="entry name" value="AbrB"/>
    <property type="match status" value="1"/>
</dbReference>
<keyword evidence="1" id="KW-1133">Transmembrane helix</keyword>
<organism evidence="2 3">
    <name type="scientific">Spelaeicoccus albus</name>
    <dbReference type="NCBI Taxonomy" id="1280376"/>
    <lineage>
        <taxon>Bacteria</taxon>
        <taxon>Bacillati</taxon>
        <taxon>Actinomycetota</taxon>
        <taxon>Actinomycetes</taxon>
        <taxon>Micrococcales</taxon>
        <taxon>Brevibacteriaceae</taxon>
        <taxon>Spelaeicoccus</taxon>
    </lineage>
</organism>
<keyword evidence="1" id="KW-0472">Membrane</keyword>
<dbReference type="NCBIfam" id="TIGR03082">
    <property type="entry name" value="Gneg_AbrB_dup"/>
    <property type="match status" value="2"/>
</dbReference>
<evidence type="ECO:0000313" key="2">
    <source>
        <dbReference type="EMBL" id="NYI66853.1"/>
    </source>
</evidence>
<feature type="transmembrane region" description="Helical" evidence="1">
    <location>
        <begin position="210"/>
        <end position="231"/>
    </location>
</feature>
<name>A0A7Z0ABY9_9MICO</name>
<keyword evidence="3" id="KW-1185">Reference proteome</keyword>
<keyword evidence="1" id="KW-0812">Transmembrane</keyword>
<feature type="transmembrane region" description="Helical" evidence="1">
    <location>
        <begin position="59"/>
        <end position="76"/>
    </location>
</feature>
<dbReference type="PANTHER" id="PTHR38457:SF1">
    <property type="entry name" value="REGULATOR ABRB-RELATED"/>
    <property type="match status" value="1"/>
</dbReference>
<accession>A0A7Z0ABY9</accession>
<feature type="transmembrane region" description="Helical" evidence="1">
    <location>
        <begin position="321"/>
        <end position="342"/>
    </location>
</feature>
<feature type="transmembrane region" description="Helical" evidence="1">
    <location>
        <begin position="88"/>
        <end position="109"/>
    </location>
</feature>
<feature type="transmembrane region" description="Helical" evidence="1">
    <location>
        <begin position="12"/>
        <end position="29"/>
    </location>
</feature>
<sequence>MTSATSLTTARWALLLAATAMICGVLIPLHVPAPELFGGLVAAGALALFGRAPERFPRPLLIGAQATLGVLIGNILKASTLRAAAADWFPIVVISVITLGATMAAGVLLGFRNGVTHLTGILALAAGGASAVTSISRELGADERVVAVVQFLRLAIVTISMPIVVLGIFRNTETAVGAGANQVPWYLAIVFLVICAAAGIPLGRLARLPAGALLGPMVISAVLSIAGLSFAGRPPGLVVAVAFGIIGCQAGLRFTGKALRELSRILPLALTLILGVIVLCAVLGVVLSRLTGVSMLEGYLATTPGGIYAVLAFAASTHSDVTFVAAVQVLRVCIMLVALPALAKVLSRRRPPGSSPG</sequence>
<dbReference type="PIRSF" id="PIRSF038991">
    <property type="entry name" value="Protein_AbrB"/>
    <property type="match status" value="1"/>
</dbReference>
<evidence type="ECO:0000313" key="3">
    <source>
        <dbReference type="Proteomes" id="UP000539111"/>
    </source>
</evidence>
<feature type="transmembrane region" description="Helical" evidence="1">
    <location>
        <begin position="237"/>
        <end position="254"/>
    </location>
</feature>
<evidence type="ECO:0000256" key="1">
    <source>
        <dbReference type="SAM" id="Phobius"/>
    </source>
</evidence>
<protein>
    <recommendedName>
        <fullName evidence="4">AbrB family transcriptional regulator</fullName>
    </recommendedName>
</protein>
<dbReference type="GO" id="GO:0016020">
    <property type="term" value="C:membrane"/>
    <property type="evidence" value="ECO:0007669"/>
    <property type="project" value="InterPro"/>
</dbReference>
<proteinExistence type="predicted"/>
<dbReference type="InterPro" id="IPR007820">
    <property type="entry name" value="AbrB_fam"/>
</dbReference>
<feature type="transmembrane region" description="Helical" evidence="1">
    <location>
        <begin position="145"/>
        <end position="169"/>
    </location>
</feature>
<dbReference type="AlphaFoldDB" id="A0A7Z0ABY9"/>
<dbReference type="EMBL" id="JACBZP010000001">
    <property type="protein sequence ID" value="NYI66853.1"/>
    <property type="molecule type" value="Genomic_DNA"/>
</dbReference>
<feature type="transmembrane region" description="Helical" evidence="1">
    <location>
        <begin position="184"/>
        <end position="203"/>
    </location>
</feature>
<dbReference type="InterPro" id="IPR017516">
    <property type="entry name" value="AbrB_dup"/>
</dbReference>
<feature type="transmembrane region" description="Helical" evidence="1">
    <location>
        <begin position="266"/>
        <end position="287"/>
    </location>
</feature>
<gene>
    <name evidence="2" type="ORF">BJY26_001159</name>
</gene>
<feature type="transmembrane region" description="Helical" evidence="1">
    <location>
        <begin position="115"/>
        <end position="133"/>
    </location>
</feature>
<reference evidence="2 3" key="1">
    <citation type="submission" date="2020-07" db="EMBL/GenBank/DDBJ databases">
        <title>Sequencing the genomes of 1000 actinobacteria strains.</title>
        <authorList>
            <person name="Klenk H.-P."/>
        </authorList>
    </citation>
    <scope>NUCLEOTIDE SEQUENCE [LARGE SCALE GENOMIC DNA]</scope>
    <source>
        <strain evidence="2 3">DSM 26341</strain>
    </source>
</reference>
<evidence type="ECO:0008006" key="4">
    <source>
        <dbReference type="Google" id="ProtNLM"/>
    </source>
</evidence>
<dbReference type="PANTHER" id="PTHR38457">
    <property type="entry name" value="REGULATOR ABRB-RELATED"/>
    <property type="match status" value="1"/>
</dbReference>